<keyword evidence="9" id="KW-1029">Fimbrium biogenesis</keyword>
<comment type="subcellular location">
    <subcellularLocation>
        <location evidence="1 9">Cell outer membrane</location>
        <topology evidence="1 9">Multi-pass membrane protein</topology>
    </subcellularLocation>
</comment>
<dbReference type="Gene3D" id="3.10.20.410">
    <property type="match status" value="1"/>
</dbReference>
<evidence type="ECO:0000256" key="2">
    <source>
        <dbReference type="ARBA" id="ARBA00008064"/>
    </source>
</evidence>
<dbReference type="SUPFAM" id="SSF141729">
    <property type="entry name" value="FimD N-terminal domain-like"/>
    <property type="match status" value="1"/>
</dbReference>
<dbReference type="Pfam" id="PF13954">
    <property type="entry name" value="PapC_N"/>
    <property type="match status" value="1"/>
</dbReference>
<dbReference type="GO" id="GO:0009279">
    <property type="term" value="C:cell outer membrane"/>
    <property type="evidence" value="ECO:0007669"/>
    <property type="project" value="UniProtKB-SubCell"/>
</dbReference>
<dbReference type="InterPro" id="IPR042186">
    <property type="entry name" value="FimD_plug_dom"/>
</dbReference>
<feature type="chain" id="PRO_5018305543" evidence="10">
    <location>
        <begin position="27"/>
        <end position="862"/>
    </location>
</feature>
<sequence>MRTRSPRRLAARCLVASTVLPAPVLAEVLAETPATETLAQVRFNAQFLRRADGSSVDVSRFDKGNPVAPGSYPVDIYLNDTWIARETVRFAGPDDAAAPCLDPATLSRLNLNEEALPPAGRTAIADAAASAAAGAADGACLHPAAISDDVTWSFSVNDMRLNFTVAQALMRRRAAGTVPHELLDSGVPSATLGYQLNTFGMNGAQHSTNTYLGIDAGLNVAGWHLRQRSSMSWQSVGERYAYQNIATYVQRDLPKWRSQLTLGDAFTDGAVFDSFSVRGVNLATDDRMLPDSTRGYAPLVRGVARTNARVSVSQDGNKIYETTVAPGPFEIDDLHATGYGGNLLVTVTEADGSQSSFTVPYASVVQLIRPGLTRYSATVGEYRSGSHTTPSREKLVQGTVQHGFSNLTTGYAGAVLSEGYQAALIGAAFNLPIGAFALDATHARAKIPGANDASGQSFRISYSKYVPTTSTNLTVAAYRYATKGFWSMRDAFAARDGSYNGDGVARQRSQLQLTLNQNLGGRLGTLYATGTSTAYWNRRDTALMFQAGYSNTLRLFGTNMTFNVSASRLRDAYTGRYTTQVFANLTAPLGRSAHAPLVSFGTTHDNGGGSSQQLMLSGTALEDNAVSYGLNVNRAAGSKVSGGGNVQYRSPYTTVSASASGGNGYTQYSAGLQGALVAHAGGVTLANFLGDTIGIVEAKGASGARVANAPGVRIDRFGYAIVPYLHPYSMNTIQLDPKGLPLDVSLDATSTQVAPRANAAVKIRFAAVTGRSAIVSATRPDGGKLPFGAQVTNGAGAEVGVVGQSGIIFARGLDNVDRLYVTWGAGGTQRCAIDVNLPDSTRHATAYAQIRAVCQPDAKETP</sequence>
<evidence type="ECO:0000256" key="6">
    <source>
        <dbReference type="ARBA" id="ARBA00022729"/>
    </source>
</evidence>
<dbReference type="EMBL" id="CP033969">
    <property type="protein sequence ID" value="AZG12384.1"/>
    <property type="molecule type" value="Genomic_DNA"/>
</dbReference>
<dbReference type="Gene3D" id="2.60.40.3110">
    <property type="match status" value="1"/>
</dbReference>
<dbReference type="Proteomes" id="UP000270411">
    <property type="component" value="Chromosome 1"/>
</dbReference>
<evidence type="ECO:0000256" key="4">
    <source>
        <dbReference type="ARBA" id="ARBA00022452"/>
    </source>
</evidence>
<dbReference type="PANTHER" id="PTHR30451:SF20">
    <property type="entry name" value="FIMBRIAE USHER"/>
    <property type="match status" value="1"/>
</dbReference>
<dbReference type="InterPro" id="IPR025885">
    <property type="entry name" value="PapC_N"/>
</dbReference>
<dbReference type="InterPro" id="IPR037224">
    <property type="entry name" value="PapC_N_sf"/>
</dbReference>
<feature type="signal peptide" evidence="10">
    <location>
        <begin position="1"/>
        <end position="26"/>
    </location>
</feature>
<evidence type="ECO:0000256" key="1">
    <source>
        <dbReference type="ARBA" id="ARBA00004571"/>
    </source>
</evidence>
<evidence type="ECO:0000256" key="7">
    <source>
        <dbReference type="ARBA" id="ARBA00023136"/>
    </source>
</evidence>
<proteinExistence type="inferred from homology"/>
<dbReference type="InterPro" id="IPR043142">
    <property type="entry name" value="PapC-like_C_sf"/>
</dbReference>
<dbReference type="InterPro" id="IPR000015">
    <property type="entry name" value="Fimb_usher"/>
</dbReference>
<evidence type="ECO:0000313" key="14">
    <source>
        <dbReference type="Proteomes" id="UP000270411"/>
    </source>
</evidence>
<dbReference type="OrthoDB" id="6554712at2"/>
<keyword evidence="7 9" id="KW-0472">Membrane</keyword>
<dbReference type="PANTHER" id="PTHR30451">
    <property type="entry name" value="OUTER MEMBRANE USHER PROTEIN"/>
    <property type="match status" value="1"/>
</dbReference>
<keyword evidence="4" id="KW-1134">Transmembrane beta strand</keyword>
<evidence type="ECO:0000256" key="5">
    <source>
        <dbReference type="ARBA" id="ARBA00022692"/>
    </source>
</evidence>
<keyword evidence="8 9" id="KW-0998">Cell outer membrane</keyword>
<dbReference type="RefSeq" id="WP_124682279.1">
    <property type="nucleotide sequence ID" value="NZ_CP033969.1"/>
</dbReference>
<dbReference type="Pfam" id="PF13953">
    <property type="entry name" value="PapC_C"/>
    <property type="match status" value="1"/>
</dbReference>
<gene>
    <name evidence="13" type="ORF">EHF44_02520</name>
</gene>
<keyword evidence="6 10" id="KW-0732">Signal</keyword>
<accession>A0A3G8GWB0</accession>
<comment type="similarity">
    <text evidence="2 9">Belongs to the fimbrial export usher family.</text>
</comment>
<dbReference type="PROSITE" id="PS01151">
    <property type="entry name" value="FIMBRIAL_USHER"/>
    <property type="match status" value="1"/>
</dbReference>
<keyword evidence="3 9" id="KW-0813">Transport</keyword>
<evidence type="ECO:0000259" key="11">
    <source>
        <dbReference type="Pfam" id="PF13953"/>
    </source>
</evidence>
<dbReference type="InterPro" id="IPR025949">
    <property type="entry name" value="PapC-like_C"/>
</dbReference>
<dbReference type="FunFam" id="2.60.40.3110:FF:000001">
    <property type="entry name" value="Putative fimbrial outer membrane usher"/>
    <property type="match status" value="1"/>
</dbReference>
<evidence type="ECO:0000256" key="10">
    <source>
        <dbReference type="SAM" id="SignalP"/>
    </source>
</evidence>
<evidence type="ECO:0000256" key="3">
    <source>
        <dbReference type="ARBA" id="ARBA00022448"/>
    </source>
</evidence>
<reference evidence="14" key="1">
    <citation type="submission" date="2018-11" db="EMBL/GenBank/DDBJ databases">
        <title>FDA dAtabase for Regulatory Grade micrObial Sequences (FDA-ARGOS): Supporting development and validation of Infectious Disease Dx tests.</title>
        <authorList>
            <person name="Goldberg B."/>
            <person name="Campos J."/>
            <person name="Tallon L."/>
            <person name="Sadzewicz L."/>
            <person name="Zhao X."/>
            <person name="Vavikolanu K."/>
            <person name="Mehta A."/>
            <person name="Aluvathingal J."/>
            <person name="Nadendla S."/>
            <person name="Geyer C."/>
            <person name="Nandy P."/>
            <person name="Yan Y."/>
            <person name="Sichtig H."/>
        </authorList>
    </citation>
    <scope>NUCLEOTIDE SEQUENCE [LARGE SCALE GENOMIC DNA]</scope>
    <source>
        <strain evidence="14">FDAARGOS_614</strain>
    </source>
</reference>
<evidence type="ECO:0000256" key="9">
    <source>
        <dbReference type="RuleBase" id="RU003884"/>
    </source>
</evidence>
<evidence type="ECO:0000259" key="12">
    <source>
        <dbReference type="Pfam" id="PF13954"/>
    </source>
</evidence>
<evidence type="ECO:0000256" key="8">
    <source>
        <dbReference type="ARBA" id="ARBA00023237"/>
    </source>
</evidence>
<organism evidence="13 14">
    <name type="scientific">Cupriavidus pauculus</name>
    <dbReference type="NCBI Taxonomy" id="82633"/>
    <lineage>
        <taxon>Bacteria</taxon>
        <taxon>Pseudomonadati</taxon>
        <taxon>Pseudomonadota</taxon>
        <taxon>Betaproteobacteria</taxon>
        <taxon>Burkholderiales</taxon>
        <taxon>Burkholderiaceae</taxon>
        <taxon>Cupriavidus</taxon>
    </lineage>
</organism>
<dbReference type="Gene3D" id="2.60.40.2610">
    <property type="entry name" value="Outer membrane usher protein FimD, plug domain"/>
    <property type="match status" value="1"/>
</dbReference>
<dbReference type="AlphaFoldDB" id="A0A3G8GWB0"/>
<dbReference type="Pfam" id="PF00577">
    <property type="entry name" value="Usher"/>
    <property type="match status" value="1"/>
</dbReference>
<dbReference type="GO" id="GO:0009297">
    <property type="term" value="P:pilus assembly"/>
    <property type="evidence" value="ECO:0007669"/>
    <property type="project" value="InterPro"/>
</dbReference>
<dbReference type="Gene3D" id="2.60.40.2070">
    <property type="match status" value="1"/>
</dbReference>
<feature type="domain" description="PapC-like C-terminal" evidence="11">
    <location>
        <begin position="775"/>
        <end position="838"/>
    </location>
</feature>
<dbReference type="GO" id="GO:0015473">
    <property type="term" value="F:fimbrial usher porin activity"/>
    <property type="evidence" value="ECO:0007669"/>
    <property type="project" value="InterPro"/>
</dbReference>
<feature type="domain" description="PapC N-terminal" evidence="12">
    <location>
        <begin position="43"/>
        <end position="197"/>
    </location>
</feature>
<protein>
    <submittedName>
        <fullName evidence="13">Fimbrial biogenesis outer membrane usher protein</fullName>
    </submittedName>
</protein>
<dbReference type="KEGG" id="cpau:EHF44_02520"/>
<keyword evidence="5 9" id="KW-0812">Transmembrane</keyword>
<dbReference type="InterPro" id="IPR018030">
    <property type="entry name" value="Fimbrial_membr_usher_CS"/>
</dbReference>
<name>A0A3G8GWB0_9BURK</name>
<evidence type="ECO:0000313" key="13">
    <source>
        <dbReference type="EMBL" id="AZG12384.1"/>
    </source>
</evidence>